<evidence type="ECO:0000256" key="1">
    <source>
        <dbReference type="SAM" id="MobiDB-lite"/>
    </source>
</evidence>
<sequence>MLLLIGPCSETVLTAGDFDESSPCKSNEAACHENDVSEPVFEGATPVVNSSKLFVHAVMSAIEQDDGSTTAESSVSNTELAVNRSEVYPSVPFSTLDAEPLHTVYATTADSYAATSPLPSVSGDLVFSPASSPCSPCDSDSDGNIQPSYDTPATDSADYVAFSPVPSLQYPNSEELRRSASPSLSASSVSHSSFSPVPSPCYPDSSVAASPRLSGTFDYHPSYTGHSTSPPAIKEESILSRASRAAGITVVPSRLPKRSKARHARYPPSSSQALSRPRCDPPARKRKSSTSRNACDAQSPRPRNVQSPLDPARTAFTYTKGAFRCPVPRCKYRPPSSRRRSDIRRHLESHCSKQNQQRWVCCGVPVGQAEEYGITDVDTDAYMWRGWRMIGGCNKGFSRRDSLQRHLRSSVGCRGHVDMADLITELNDKALAEVAGY</sequence>
<dbReference type="AlphaFoldDB" id="A0A165R4U6"/>
<dbReference type="OrthoDB" id="8922241at2759"/>
<accession>A0A165R4U6</accession>
<protein>
    <submittedName>
        <fullName evidence="2">Uncharacterized protein</fullName>
    </submittedName>
</protein>
<evidence type="ECO:0000313" key="3">
    <source>
        <dbReference type="Proteomes" id="UP000076727"/>
    </source>
</evidence>
<gene>
    <name evidence="2" type="ORF">DAEQUDRAFT_216931</name>
</gene>
<feature type="compositionally biased region" description="Basic residues" evidence="1">
    <location>
        <begin position="255"/>
        <end position="265"/>
    </location>
</feature>
<dbReference type="EMBL" id="KV429052">
    <property type="protein sequence ID" value="KZT70310.1"/>
    <property type="molecule type" value="Genomic_DNA"/>
</dbReference>
<feature type="compositionally biased region" description="Low complexity" evidence="1">
    <location>
        <begin position="179"/>
        <end position="196"/>
    </location>
</feature>
<evidence type="ECO:0000313" key="2">
    <source>
        <dbReference type="EMBL" id="KZT70310.1"/>
    </source>
</evidence>
<organism evidence="2 3">
    <name type="scientific">Daedalea quercina L-15889</name>
    <dbReference type="NCBI Taxonomy" id="1314783"/>
    <lineage>
        <taxon>Eukaryota</taxon>
        <taxon>Fungi</taxon>
        <taxon>Dikarya</taxon>
        <taxon>Basidiomycota</taxon>
        <taxon>Agaricomycotina</taxon>
        <taxon>Agaricomycetes</taxon>
        <taxon>Polyporales</taxon>
        <taxon>Fomitopsis</taxon>
    </lineage>
</organism>
<feature type="compositionally biased region" description="Polar residues" evidence="1">
    <location>
        <begin position="143"/>
        <end position="154"/>
    </location>
</feature>
<reference evidence="2 3" key="1">
    <citation type="journal article" date="2016" name="Mol. Biol. Evol.">
        <title>Comparative Genomics of Early-Diverging Mushroom-Forming Fungi Provides Insights into the Origins of Lignocellulose Decay Capabilities.</title>
        <authorList>
            <person name="Nagy L.G."/>
            <person name="Riley R."/>
            <person name="Tritt A."/>
            <person name="Adam C."/>
            <person name="Daum C."/>
            <person name="Floudas D."/>
            <person name="Sun H."/>
            <person name="Yadav J.S."/>
            <person name="Pangilinan J."/>
            <person name="Larsson K.H."/>
            <person name="Matsuura K."/>
            <person name="Barry K."/>
            <person name="Labutti K."/>
            <person name="Kuo R."/>
            <person name="Ohm R.A."/>
            <person name="Bhattacharya S.S."/>
            <person name="Shirouzu T."/>
            <person name="Yoshinaga Y."/>
            <person name="Martin F.M."/>
            <person name="Grigoriev I.V."/>
            <person name="Hibbett D.S."/>
        </authorList>
    </citation>
    <scope>NUCLEOTIDE SEQUENCE [LARGE SCALE GENOMIC DNA]</scope>
    <source>
        <strain evidence="2 3">L-15889</strain>
    </source>
</reference>
<proteinExistence type="predicted"/>
<dbReference type="STRING" id="1314783.A0A165R4U6"/>
<keyword evidence="3" id="KW-1185">Reference proteome</keyword>
<feature type="region of interest" description="Disordered" evidence="1">
    <location>
        <begin position="132"/>
        <end position="156"/>
    </location>
</feature>
<feature type="region of interest" description="Disordered" evidence="1">
    <location>
        <begin position="249"/>
        <end position="311"/>
    </location>
</feature>
<dbReference type="Proteomes" id="UP000076727">
    <property type="component" value="Unassembled WGS sequence"/>
</dbReference>
<feature type="region of interest" description="Disordered" evidence="1">
    <location>
        <begin position="170"/>
        <end position="207"/>
    </location>
</feature>
<name>A0A165R4U6_9APHY</name>